<proteinExistence type="predicted"/>
<gene>
    <name evidence="1" type="ORF">LCGC14_1261470</name>
</gene>
<organism evidence="1">
    <name type="scientific">marine sediment metagenome</name>
    <dbReference type="NCBI Taxonomy" id="412755"/>
    <lineage>
        <taxon>unclassified sequences</taxon>
        <taxon>metagenomes</taxon>
        <taxon>ecological metagenomes</taxon>
    </lineage>
</organism>
<reference evidence="1" key="1">
    <citation type="journal article" date="2015" name="Nature">
        <title>Complex archaea that bridge the gap between prokaryotes and eukaryotes.</title>
        <authorList>
            <person name="Spang A."/>
            <person name="Saw J.H."/>
            <person name="Jorgensen S.L."/>
            <person name="Zaremba-Niedzwiedzka K."/>
            <person name="Martijn J."/>
            <person name="Lind A.E."/>
            <person name="van Eijk R."/>
            <person name="Schleper C."/>
            <person name="Guy L."/>
            <person name="Ettema T.J."/>
        </authorList>
    </citation>
    <scope>NUCLEOTIDE SEQUENCE</scope>
</reference>
<name>A0A0F9L308_9ZZZZ</name>
<dbReference type="EMBL" id="LAZR01006997">
    <property type="protein sequence ID" value="KKM88163.1"/>
    <property type="molecule type" value="Genomic_DNA"/>
</dbReference>
<evidence type="ECO:0000313" key="1">
    <source>
        <dbReference type="EMBL" id="KKM88163.1"/>
    </source>
</evidence>
<accession>A0A0F9L308</accession>
<dbReference type="AlphaFoldDB" id="A0A0F9L308"/>
<comment type="caution">
    <text evidence="1">The sequence shown here is derived from an EMBL/GenBank/DDBJ whole genome shotgun (WGS) entry which is preliminary data.</text>
</comment>
<protein>
    <submittedName>
        <fullName evidence="1">Uncharacterized protein</fullName>
    </submittedName>
</protein>
<sequence length="64" mass="7158">MAVEDRLAQVQTHLESLRRYARLVIADGFTPATLDELKSNAKSICDAIKAEINLIKTDIDGWTQ</sequence>